<comment type="caution">
    <text evidence="3">The sequence shown here is derived from an EMBL/GenBank/DDBJ whole genome shotgun (WGS) entry which is preliminary data.</text>
</comment>
<organism evidence="3 4">
    <name type="scientific">Fulvivirga sedimenti</name>
    <dbReference type="NCBI Taxonomy" id="2879465"/>
    <lineage>
        <taxon>Bacteria</taxon>
        <taxon>Pseudomonadati</taxon>
        <taxon>Bacteroidota</taxon>
        <taxon>Cytophagia</taxon>
        <taxon>Cytophagales</taxon>
        <taxon>Fulvivirgaceae</taxon>
        <taxon>Fulvivirga</taxon>
    </lineage>
</organism>
<feature type="transmembrane region" description="Helical" evidence="1">
    <location>
        <begin position="193"/>
        <end position="212"/>
    </location>
</feature>
<keyword evidence="1" id="KW-0812">Transmembrane</keyword>
<feature type="transmembrane region" description="Helical" evidence="1">
    <location>
        <begin position="219"/>
        <end position="237"/>
    </location>
</feature>
<keyword evidence="3" id="KW-0482">Metalloprotease</keyword>
<evidence type="ECO:0000313" key="4">
    <source>
        <dbReference type="Proteomes" id="UP001139409"/>
    </source>
</evidence>
<dbReference type="RefSeq" id="WP_225699803.1">
    <property type="nucleotide sequence ID" value="NZ_JAIXNE010000007.1"/>
</dbReference>
<keyword evidence="1" id="KW-1133">Transmembrane helix</keyword>
<dbReference type="GO" id="GO:0004175">
    <property type="term" value="F:endopeptidase activity"/>
    <property type="evidence" value="ECO:0007669"/>
    <property type="project" value="UniProtKB-ARBA"/>
</dbReference>
<feature type="domain" description="CAAX prenyl protease 2/Lysostaphin resistance protein A-like" evidence="2">
    <location>
        <begin position="123"/>
        <end position="230"/>
    </location>
</feature>
<keyword evidence="3" id="KW-0645">Protease</keyword>
<dbReference type="EMBL" id="JAIXNE010000007">
    <property type="protein sequence ID" value="MCA6078945.1"/>
    <property type="molecule type" value="Genomic_DNA"/>
</dbReference>
<gene>
    <name evidence="3" type="ORF">LDX50_28985</name>
</gene>
<feature type="transmembrane region" description="Helical" evidence="1">
    <location>
        <begin position="45"/>
        <end position="64"/>
    </location>
</feature>
<accession>A0A9X1HVZ6</accession>
<evidence type="ECO:0000256" key="1">
    <source>
        <dbReference type="SAM" id="Phobius"/>
    </source>
</evidence>
<feature type="transmembrane region" description="Helical" evidence="1">
    <location>
        <begin position="85"/>
        <end position="107"/>
    </location>
</feature>
<dbReference type="GO" id="GO:0008237">
    <property type="term" value="F:metallopeptidase activity"/>
    <property type="evidence" value="ECO:0007669"/>
    <property type="project" value="UniProtKB-KW"/>
</dbReference>
<name>A0A9X1HVZ6_9BACT</name>
<feature type="transmembrane region" description="Helical" evidence="1">
    <location>
        <begin position="12"/>
        <end position="33"/>
    </location>
</feature>
<dbReference type="AlphaFoldDB" id="A0A9X1HVZ6"/>
<feature type="transmembrane region" description="Helical" evidence="1">
    <location>
        <begin position="157"/>
        <end position="181"/>
    </location>
</feature>
<feature type="transmembrane region" description="Helical" evidence="1">
    <location>
        <begin position="119"/>
        <end position="136"/>
    </location>
</feature>
<keyword evidence="4" id="KW-1185">Reference proteome</keyword>
<protein>
    <submittedName>
        <fullName evidence="3">CPBP family intramembrane metalloprotease</fullName>
        <ecNumber evidence="3">3.4.24.-</ecNumber>
    </submittedName>
</protein>
<dbReference type="Proteomes" id="UP001139409">
    <property type="component" value="Unassembled WGS sequence"/>
</dbReference>
<keyword evidence="3" id="KW-0378">Hydrolase</keyword>
<evidence type="ECO:0000313" key="3">
    <source>
        <dbReference type="EMBL" id="MCA6078945.1"/>
    </source>
</evidence>
<dbReference type="Pfam" id="PF02517">
    <property type="entry name" value="Rce1-like"/>
    <property type="match status" value="1"/>
</dbReference>
<keyword evidence="1" id="KW-0472">Membrane</keyword>
<sequence length="289" mass="31866">MKTNNKTFTKTLISVIGMIYLLGIIPGWAGQSLADAGLVEGQMQFLIQGLIFTGLVIPGVLFIRKYGGLSFDLGLSNGSTSIRQFLKGAGLLVIPIIVILTIVQWMGWAEIIFHADVNFIQPLLIGFFAVLLHEAIPEELLVRGLLYGVLRTRLGKWTSALLTVIVFVLWPVVVVNIQHYLLGMTINVGGADSIQAGYMITMFIFGCFTIFLRIFSGSVWMGVGFHCLFVYINKLFSPTDASLIQISEVTNTTAIQITAISCYVLIIVYMAIRSYLNRRNQSVSTQTAV</sequence>
<dbReference type="InterPro" id="IPR003675">
    <property type="entry name" value="Rce1/LyrA-like_dom"/>
</dbReference>
<dbReference type="EC" id="3.4.24.-" evidence="3"/>
<proteinExistence type="predicted"/>
<dbReference type="GO" id="GO:0080120">
    <property type="term" value="P:CAAX-box protein maturation"/>
    <property type="evidence" value="ECO:0007669"/>
    <property type="project" value="UniProtKB-ARBA"/>
</dbReference>
<evidence type="ECO:0000259" key="2">
    <source>
        <dbReference type="Pfam" id="PF02517"/>
    </source>
</evidence>
<feature type="transmembrane region" description="Helical" evidence="1">
    <location>
        <begin position="249"/>
        <end position="272"/>
    </location>
</feature>
<reference evidence="3" key="1">
    <citation type="submission" date="2021-09" db="EMBL/GenBank/DDBJ databases">
        <title>Fulvivirga sp. isolated from coastal sediment.</title>
        <authorList>
            <person name="Yu H."/>
        </authorList>
    </citation>
    <scope>NUCLEOTIDE SEQUENCE</scope>
    <source>
        <strain evidence="3">1062</strain>
    </source>
</reference>